<dbReference type="EMBL" id="SPDV01000068">
    <property type="protein sequence ID" value="TFI56592.1"/>
    <property type="molecule type" value="Genomic_DNA"/>
</dbReference>
<dbReference type="OrthoDB" id="7476020at2"/>
<protein>
    <recommendedName>
        <fullName evidence="1">DUF6894 domain-containing protein</fullName>
    </recommendedName>
</protein>
<comment type="caution">
    <text evidence="2">The sequence shown here is derived from an EMBL/GenBank/DDBJ whole genome shotgun (WGS) entry which is preliminary data.</text>
</comment>
<accession>A0A4Y8ZMU9</accession>
<keyword evidence="3" id="KW-1185">Reference proteome</keyword>
<proteinExistence type="predicted"/>
<dbReference type="Pfam" id="PF21834">
    <property type="entry name" value="DUF6894"/>
    <property type="match status" value="1"/>
</dbReference>
<dbReference type="AlphaFoldDB" id="A0A4Y8ZMU9"/>
<feature type="domain" description="DUF6894" evidence="1">
    <location>
        <begin position="1"/>
        <end position="51"/>
    </location>
</feature>
<dbReference type="InterPro" id="IPR054189">
    <property type="entry name" value="DUF6894"/>
</dbReference>
<name>A0A4Y8ZMU9_9SPHN</name>
<evidence type="ECO:0000259" key="1">
    <source>
        <dbReference type="Pfam" id="PF21834"/>
    </source>
</evidence>
<sequence>MDLPDLAAARKKAIEGVRSMLSDEIKTGRIDLAGRIEITDESGNLLAEIPFEEAVRISMPRRPEPGQQPG</sequence>
<dbReference type="Proteomes" id="UP000298213">
    <property type="component" value="Unassembled WGS sequence"/>
</dbReference>
<gene>
    <name evidence="2" type="ORF">E2493_19505</name>
</gene>
<evidence type="ECO:0000313" key="3">
    <source>
        <dbReference type="Proteomes" id="UP000298213"/>
    </source>
</evidence>
<organism evidence="2 3">
    <name type="scientific">Sphingomonas parva</name>
    <dbReference type="NCBI Taxonomy" id="2555898"/>
    <lineage>
        <taxon>Bacteria</taxon>
        <taxon>Pseudomonadati</taxon>
        <taxon>Pseudomonadota</taxon>
        <taxon>Alphaproteobacteria</taxon>
        <taxon>Sphingomonadales</taxon>
        <taxon>Sphingomonadaceae</taxon>
        <taxon>Sphingomonas</taxon>
    </lineage>
</organism>
<evidence type="ECO:0000313" key="2">
    <source>
        <dbReference type="EMBL" id="TFI56592.1"/>
    </source>
</evidence>
<reference evidence="2 3" key="1">
    <citation type="submission" date="2019-03" db="EMBL/GenBank/DDBJ databases">
        <title>Genome sequence of Sphingomonas sp. 17J27-24.</title>
        <authorList>
            <person name="Kim M."/>
            <person name="Maeng S."/>
            <person name="Sathiyaraj S."/>
        </authorList>
    </citation>
    <scope>NUCLEOTIDE SEQUENCE [LARGE SCALE GENOMIC DNA]</scope>
    <source>
        <strain evidence="2 3">17J27-24</strain>
    </source>
</reference>